<protein>
    <recommendedName>
        <fullName evidence="5">Ig-like domain-containing protein</fullName>
    </recommendedName>
</protein>
<dbReference type="InterPro" id="IPR036179">
    <property type="entry name" value="Ig-like_dom_sf"/>
</dbReference>
<dbReference type="SUPFAM" id="SSF48726">
    <property type="entry name" value="Immunoglobulin"/>
    <property type="match status" value="4"/>
</dbReference>
<keyword evidence="2" id="KW-1015">Disulfide bond</keyword>
<organism evidence="6 7">
    <name type="scientific">Channa striata</name>
    <name type="common">Snakehead murrel</name>
    <name type="synonym">Ophicephalus striatus</name>
    <dbReference type="NCBI Taxonomy" id="64152"/>
    <lineage>
        <taxon>Eukaryota</taxon>
        <taxon>Metazoa</taxon>
        <taxon>Chordata</taxon>
        <taxon>Craniata</taxon>
        <taxon>Vertebrata</taxon>
        <taxon>Euteleostomi</taxon>
        <taxon>Actinopterygii</taxon>
        <taxon>Neopterygii</taxon>
        <taxon>Teleostei</taxon>
        <taxon>Neoteleostei</taxon>
        <taxon>Acanthomorphata</taxon>
        <taxon>Anabantaria</taxon>
        <taxon>Anabantiformes</taxon>
        <taxon>Channoidei</taxon>
        <taxon>Channidae</taxon>
        <taxon>Channa</taxon>
    </lineage>
</organism>
<dbReference type="Proteomes" id="UP001187415">
    <property type="component" value="Unassembled WGS sequence"/>
</dbReference>
<dbReference type="InterPro" id="IPR013783">
    <property type="entry name" value="Ig-like_fold"/>
</dbReference>
<dbReference type="PROSITE" id="PS50835">
    <property type="entry name" value="IG_LIKE"/>
    <property type="match status" value="4"/>
</dbReference>
<evidence type="ECO:0000256" key="4">
    <source>
        <dbReference type="ARBA" id="ARBA00023319"/>
    </source>
</evidence>
<feature type="domain" description="Ig-like" evidence="5">
    <location>
        <begin position="111"/>
        <end position="195"/>
    </location>
</feature>
<dbReference type="InterPro" id="IPR052598">
    <property type="entry name" value="IgSF_CEA-related"/>
</dbReference>
<dbReference type="SMART" id="SM00408">
    <property type="entry name" value="IGc2"/>
    <property type="match status" value="4"/>
</dbReference>
<keyword evidence="3" id="KW-0325">Glycoprotein</keyword>
<dbReference type="InterPro" id="IPR013151">
    <property type="entry name" value="Immunoglobulin_dom"/>
</dbReference>
<name>A0AA88MZH0_CHASR</name>
<dbReference type="CDD" id="cd00096">
    <property type="entry name" value="Ig"/>
    <property type="match status" value="1"/>
</dbReference>
<feature type="domain" description="Ig-like" evidence="5">
    <location>
        <begin position="335"/>
        <end position="418"/>
    </location>
</feature>
<gene>
    <name evidence="6" type="ORF">Q5P01_011461</name>
</gene>
<dbReference type="Pfam" id="PF00047">
    <property type="entry name" value="ig"/>
    <property type="match status" value="2"/>
</dbReference>
<dbReference type="EMBL" id="JAUPFM010000008">
    <property type="protein sequence ID" value="KAK2844802.1"/>
    <property type="molecule type" value="Genomic_DNA"/>
</dbReference>
<keyword evidence="7" id="KW-1185">Reference proteome</keyword>
<evidence type="ECO:0000256" key="2">
    <source>
        <dbReference type="ARBA" id="ARBA00023157"/>
    </source>
</evidence>
<dbReference type="Gene3D" id="2.60.40.10">
    <property type="entry name" value="Immunoglobulins"/>
    <property type="match status" value="5"/>
</dbReference>
<evidence type="ECO:0000256" key="3">
    <source>
        <dbReference type="ARBA" id="ARBA00023180"/>
    </source>
</evidence>
<dbReference type="Pfam" id="PF13895">
    <property type="entry name" value="Ig_2"/>
    <property type="match status" value="1"/>
</dbReference>
<dbReference type="InterPro" id="IPR003599">
    <property type="entry name" value="Ig_sub"/>
</dbReference>
<evidence type="ECO:0000256" key="1">
    <source>
        <dbReference type="ARBA" id="ARBA00022729"/>
    </source>
</evidence>
<accession>A0AA88MZH0</accession>
<feature type="domain" description="Ig-like" evidence="5">
    <location>
        <begin position="18"/>
        <end position="106"/>
    </location>
</feature>
<keyword evidence="4" id="KW-0393">Immunoglobulin domain</keyword>
<dbReference type="PANTHER" id="PTHR44337:SF20">
    <property type="entry name" value="CARCINOEMBRYONIC ANTIGEN-RELATED CELL ADHESION MOLECULE 5-RELATED"/>
    <property type="match status" value="1"/>
</dbReference>
<keyword evidence="1" id="KW-0732">Signal</keyword>
<feature type="domain" description="Ig-like" evidence="5">
    <location>
        <begin position="198"/>
        <end position="270"/>
    </location>
</feature>
<evidence type="ECO:0000313" key="6">
    <source>
        <dbReference type="EMBL" id="KAK2844802.1"/>
    </source>
</evidence>
<dbReference type="PANTHER" id="PTHR44337">
    <property type="entry name" value="CARCINOEMBRYONIC ANTIGEN-RELATED CELL ADHESION MOLECULE 8"/>
    <property type="match status" value="1"/>
</dbReference>
<dbReference type="Pfam" id="PF13927">
    <property type="entry name" value="Ig_3"/>
    <property type="match status" value="1"/>
</dbReference>
<dbReference type="InterPro" id="IPR003598">
    <property type="entry name" value="Ig_sub2"/>
</dbReference>
<dbReference type="AlphaFoldDB" id="A0AA88MZH0"/>
<reference evidence="6" key="1">
    <citation type="submission" date="2023-07" db="EMBL/GenBank/DDBJ databases">
        <title>Chromosome-level Genome Assembly of Striped Snakehead (Channa striata).</title>
        <authorList>
            <person name="Liu H."/>
        </authorList>
    </citation>
    <scope>NUCLEOTIDE SEQUENCE</scope>
    <source>
        <strain evidence="6">Gz</strain>
        <tissue evidence="6">Muscle</tissue>
    </source>
</reference>
<evidence type="ECO:0000259" key="5">
    <source>
        <dbReference type="PROSITE" id="PS50835"/>
    </source>
</evidence>
<evidence type="ECO:0000313" key="7">
    <source>
        <dbReference type="Proteomes" id="UP001187415"/>
    </source>
</evidence>
<dbReference type="InterPro" id="IPR007110">
    <property type="entry name" value="Ig-like_dom"/>
</dbReference>
<dbReference type="SMART" id="SM00409">
    <property type="entry name" value="IG"/>
    <property type="match status" value="4"/>
</dbReference>
<proteinExistence type="predicted"/>
<comment type="caution">
    <text evidence="6">The sequence shown here is derived from an EMBL/GenBank/DDBJ whole genome shotgun (WGS) entry which is preliminary data.</text>
</comment>
<sequence>MNTAVTGFIILGIISVAASIVTVTVSNVDLVEFNSSVHLSCSSSESSLSFLWLNGSSEVTASDRVQLTDGNATLTIFNVTRDDQGPFRCHVFNAVTNDTSEPVNLSISYGPDHVILEKFPSQEQYVVGSNLNLSCSAVSSPSAQFYWFLNGDPLPDTGPELRLMKIQMNQSGNYSCQAFNNKTLRYQTSQSADITVLDRVEILGPTKLEEKQTLVLLCSVQSTLPTSYTWTLNGKEILNNSTVFIKPMSESSDSGKYICQVTDDHSGRISFGEHSLSVQDIIGPGYENRISFDRTTGSLELRSLTLSDSGEYRVIIIPDGGHQFTGSTRLEILVPVSNVKVTVSNVDLVEFNSSVRLSCSSSGSSLSFLWLNGSSEVTASDRVQLTDGNTNLAIFNVTRYDQGPFRCHVFNAVSNGTS</sequence>